<proteinExistence type="predicted"/>
<dbReference type="OrthoDB" id="4799037at2"/>
<comment type="caution">
    <text evidence="2">The sequence shown here is derived from an EMBL/GenBank/DDBJ whole genome shotgun (WGS) entry which is preliminary data.</text>
</comment>
<keyword evidence="3" id="KW-1185">Reference proteome</keyword>
<protein>
    <submittedName>
        <fullName evidence="2">Uncharacterized protein</fullName>
    </submittedName>
</protein>
<evidence type="ECO:0000313" key="3">
    <source>
        <dbReference type="Proteomes" id="UP000321118"/>
    </source>
</evidence>
<evidence type="ECO:0000256" key="1">
    <source>
        <dbReference type="SAM" id="MobiDB-lite"/>
    </source>
</evidence>
<dbReference type="Proteomes" id="UP000321118">
    <property type="component" value="Unassembled WGS sequence"/>
</dbReference>
<gene>
    <name evidence="2" type="ORF">CXY01_40860</name>
</gene>
<feature type="compositionally biased region" description="Basic and acidic residues" evidence="1">
    <location>
        <begin position="162"/>
        <end position="171"/>
    </location>
</feature>
<dbReference type="AlphaFoldDB" id="A0A510V9Y3"/>
<dbReference type="RefSeq" id="WP_146931700.1">
    <property type="nucleotide sequence ID" value="NZ_BJUB01000018.1"/>
</dbReference>
<reference evidence="2 3" key="1">
    <citation type="submission" date="2019-07" db="EMBL/GenBank/DDBJ databases">
        <title>Whole genome shotgun sequence of Cellulomonas xylanilytica NBRC 101102.</title>
        <authorList>
            <person name="Hosoyama A."/>
            <person name="Uohara A."/>
            <person name="Ohji S."/>
            <person name="Ichikawa N."/>
        </authorList>
    </citation>
    <scope>NUCLEOTIDE SEQUENCE [LARGE SCALE GENOMIC DNA]</scope>
    <source>
        <strain evidence="2 3">NBRC 101102</strain>
    </source>
</reference>
<organism evidence="2 3">
    <name type="scientific">Cellulomonas xylanilytica</name>
    <dbReference type="NCBI Taxonomy" id="233583"/>
    <lineage>
        <taxon>Bacteria</taxon>
        <taxon>Bacillati</taxon>
        <taxon>Actinomycetota</taxon>
        <taxon>Actinomycetes</taxon>
        <taxon>Micrococcales</taxon>
        <taxon>Cellulomonadaceae</taxon>
        <taxon>Cellulomonas</taxon>
    </lineage>
</organism>
<dbReference type="EMBL" id="BJUB01000018">
    <property type="protein sequence ID" value="GEK23566.1"/>
    <property type="molecule type" value="Genomic_DNA"/>
</dbReference>
<feature type="region of interest" description="Disordered" evidence="1">
    <location>
        <begin position="142"/>
        <end position="171"/>
    </location>
</feature>
<evidence type="ECO:0000313" key="2">
    <source>
        <dbReference type="EMBL" id="GEK23566.1"/>
    </source>
</evidence>
<sequence>MTDEEFEAWLDDMHPRLARFEDFLMPTGWTPGFTRESLEELEQYALNRWPDSDAFLEEADLDWIDGAMRYIGEAYLRIGGGGWYVENKPGTAFSGVPVVRLDTIDPFPISPRHLLTALLHRRTGGVLAQVYDGQLLEVQERREAEGPDWEPTRLPVPGITPPEHDPGDTPERDAWAARVDERIEALRAHAGEHGRDLDLSPESLSVLERLAEADLTTPRLDARSEAGAELVAQYASYLGAVLLRQAPGQWSLRPGEAGTDPFVGHPFLKRVDEHGTPRTGLVHSAVEHLTQQRDPGLFAAVLRAYAG</sequence>
<name>A0A510V9Y3_9CELL</name>
<accession>A0A510V9Y3</accession>